<name>A0A2T7UYQ6_9RHOB</name>
<gene>
    <name evidence="2" type="ORF">DDE23_04065</name>
</gene>
<proteinExistence type="predicted"/>
<dbReference type="OrthoDB" id="9808398at2"/>
<dbReference type="Pfam" id="PF12146">
    <property type="entry name" value="Hydrolase_4"/>
    <property type="match status" value="1"/>
</dbReference>
<sequence length="325" mass="33847">MLSKIAISAALSLAISGGIALGLIASDPPVGDLRAEGGGLDFSVLSGAALPALQSYQARDGATLGFRRWDAGAEAGTLVVAVHGSGWHGAQFARLGAALAAAGFDVVAPDLRGHGPAPARRGDVDYIGQFEDDLADLIEGQARPGQRVAMLGHSSGGGLVIRFAGGRHGALIERAVLLAPFVRYDAPTARPDSGGWARVMTRRIIGLSMLNGVGIRALNHLPVIQFRFPDAVLDGPQGATATRAYSFRLNASFAPRRDWQGDIAALPPFLLLAGRADEAFRAEAYEPTFRAATDRGSYALTGASHLSVVDDPETSDRVTAFLSGD</sequence>
<dbReference type="InterPro" id="IPR050228">
    <property type="entry name" value="Carboxylesterase_BioH"/>
</dbReference>
<dbReference type="PRINTS" id="PR00111">
    <property type="entry name" value="ABHYDROLASE"/>
</dbReference>
<evidence type="ECO:0000313" key="2">
    <source>
        <dbReference type="EMBL" id="PVE49631.1"/>
    </source>
</evidence>
<dbReference type="GO" id="GO:0016787">
    <property type="term" value="F:hydrolase activity"/>
    <property type="evidence" value="ECO:0007669"/>
    <property type="project" value="UniProtKB-KW"/>
</dbReference>
<dbReference type="AlphaFoldDB" id="A0A2T7UYQ6"/>
<accession>A0A2T7UYQ6</accession>
<keyword evidence="2" id="KW-0378">Hydrolase</keyword>
<dbReference type="InterPro" id="IPR000073">
    <property type="entry name" value="AB_hydrolase_1"/>
</dbReference>
<organism evidence="2 3">
    <name type="scientific">Pararhodobacter aggregans</name>
    <dbReference type="NCBI Taxonomy" id="404875"/>
    <lineage>
        <taxon>Bacteria</taxon>
        <taxon>Pseudomonadati</taxon>
        <taxon>Pseudomonadota</taxon>
        <taxon>Alphaproteobacteria</taxon>
        <taxon>Rhodobacterales</taxon>
        <taxon>Paracoccaceae</taxon>
        <taxon>Pararhodobacter</taxon>
    </lineage>
</organism>
<dbReference type="InterPro" id="IPR022742">
    <property type="entry name" value="Hydrolase_4"/>
</dbReference>
<evidence type="ECO:0000313" key="3">
    <source>
        <dbReference type="Proteomes" id="UP000244810"/>
    </source>
</evidence>
<dbReference type="PANTHER" id="PTHR43194">
    <property type="entry name" value="HYDROLASE ALPHA/BETA FOLD FAMILY"/>
    <property type="match status" value="1"/>
</dbReference>
<comment type="caution">
    <text evidence="2">The sequence shown here is derived from an EMBL/GenBank/DDBJ whole genome shotgun (WGS) entry which is preliminary data.</text>
</comment>
<keyword evidence="3" id="KW-1185">Reference proteome</keyword>
<dbReference type="SUPFAM" id="SSF53474">
    <property type="entry name" value="alpha/beta-Hydrolases"/>
    <property type="match status" value="1"/>
</dbReference>
<feature type="domain" description="Serine aminopeptidase S33" evidence="1">
    <location>
        <begin position="77"/>
        <end position="293"/>
    </location>
</feature>
<dbReference type="EMBL" id="QDDR01000001">
    <property type="protein sequence ID" value="PVE49631.1"/>
    <property type="molecule type" value="Genomic_DNA"/>
</dbReference>
<dbReference type="InterPro" id="IPR029058">
    <property type="entry name" value="AB_hydrolase_fold"/>
</dbReference>
<protein>
    <submittedName>
        <fullName evidence="2">Alpha/beta hydrolase</fullName>
    </submittedName>
</protein>
<dbReference type="Proteomes" id="UP000244810">
    <property type="component" value="Unassembled WGS sequence"/>
</dbReference>
<dbReference type="PANTHER" id="PTHR43194:SF2">
    <property type="entry name" value="PEROXISOMAL MEMBRANE PROTEIN LPX1"/>
    <property type="match status" value="1"/>
</dbReference>
<evidence type="ECO:0000259" key="1">
    <source>
        <dbReference type="Pfam" id="PF12146"/>
    </source>
</evidence>
<reference evidence="2 3" key="1">
    <citation type="journal article" date="2011" name="Syst. Appl. Microbiol.">
        <title>Defluviimonas denitrificans gen. nov., sp. nov., and Pararhodobacter aggregans gen. nov., sp. nov., non-phototrophic Rhodobacteraceae from the biofilter of a marine aquaculture.</title>
        <authorList>
            <person name="Foesel B.U."/>
            <person name="Drake H.L."/>
            <person name="Schramm A."/>
        </authorList>
    </citation>
    <scope>NUCLEOTIDE SEQUENCE [LARGE SCALE GENOMIC DNA]</scope>
    <source>
        <strain evidence="2 3">D1-19</strain>
    </source>
</reference>
<dbReference type="Gene3D" id="3.40.50.1820">
    <property type="entry name" value="alpha/beta hydrolase"/>
    <property type="match status" value="1"/>
</dbReference>